<accession>A0A8X7S2G9</accession>
<name>A0A8X7S2G9_BRACI</name>
<sequence>MLLAEVQDSQVTSLVEMMHSGETFKLEDFPGGDTSFRRDLEKKNTGRLPKDEKCDPVPAHQQNLRPRKPVVVNIEESSSSGDSEPPGPPQSGRFTHEDLKPLMLVHFEKLSNQIYEMGRNICRGLGLPEETIHSSCKRKASDDHHRQSASPTSIGLQTQRPARREPKETTQHQNRERRVRKTRVTMFDFMQETRTLNAAEDAQQQETPSTAVVLYEDVLCEYRNQAFCRSSRLPSQVGESNPHLYRSVGIVCSIHPSWKANPSSKGKVASTGSEDGGVPLSQQLSTEKNQTPYVGHASGETSNLEVPNTGEKLAKVPSPTVEDGGQDPPIVEETNPEFPAMEEEGRYDSCREDMSTDTQMQEKLGNPVSETEEDSSFVPSCGKRQRKRSNKIGGVYTLDGRVKKLFESEKKVEYRPIAKTNRAVYKKFSEILRENPAL</sequence>
<gene>
    <name evidence="2" type="ORF">Bca52824_035069</name>
</gene>
<dbReference type="AlphaFoldDB" id="A0A8X7S2G9"/>
<feature type="region of interest" description="Disordered" evidence="1">
    <location>
        <begin position="259"/>
        <end position="310"/>
    </location>
</feature>
<feature type="region of interest" description="Disordered" evidence="1">
    <location>
        <begin position="362"/>
        <end position="391"/>
    </location>
</feature>
<comment type="caution">
    <text evidence="2">The sequence shown here is derived from an EMBL/GenBank/DDBJ whole genome shotgun (WGS) entry which is preliminary data.</text>
</comment>
<evidence type="ECO:0000313" key="3">
    <source>
        <dbReference type="Proteomes" id="UP000886595"/>
    </source>
</evidence>
<reference evidence="2 3" key="1">
    <citation type="submission" date="2020-02" db="EMBL/GenBank/DDBJ databases">
        <authorList>
            <person name="Ma Q."/>
            <person name="Huang Y."/>
            <person name="Song X."/>
            <person name="Pei D."/>
        </authorList>
    </citation>
    <scope>NUCLEOTIDE SEQUENCE [LARGE SCALE GENOMIC DNA]</scope>
    <source>
        <strain evidence="2">Sxm20200214</strain>
        <tissue evidence="2">Leaf</tissue>
    </source>
</reference>
<feature type="compositionally biased region" description="Basic and acidic residues" evidence="1">
    <location>
        <begin position="162"/>
        <end position="176"/>
    </location>
</feature>
<feature type="compositionally biased region" description="Polar residues" evidence="1">
    <location>
        <begin position="148"/>
        <end position="160"/>
    </location>
</feature>
<feature type="compositionally biased region" description="Low complexity" evidence="1">
    <location>
        <begin position="75"/>
        <end position="84"/>
    </location>
</feature>
<feature type="compositionally biased region" description="Basic and acidic residues" evidence="1">
    <location>
        <begin position="35"/>
        <end position="55"/>
    </location>
</feature>
<protein>
    <submittedName>
        <fullName evidence="2">Uncharacterized protein</fullName>
    </submittedName>
</protein>
<evidence type="ECO:0000256" key="1">
    <source>
        <dbReference type="SAM" id="MobiDB-lite"/>
    </source>
</evidence>
<proteinExistence type="predicted"/>
<keyword evidence="3" id="KW-1185">Reference proteome</keyword>
<feature type="region of interest" description="Disordered" evidence="1">
    <location>
        <begin position="21"/>
        <end position="95"/>
    </location>
</feature>
<evidence type="ECO:0000313" key="2">
    <source>
        <dbReference type="EMBL" id="KAG2298597.1"/>
    </source>
</evidence>
<dbReference type="Proteomes" id="UP000886595">
    <property type="component" value="Unassembled WGS sequence"/>
</dbReference>
<organism evidence="2 3">
    <name type="scientific">Brassica carinata</name>
    <name type="common">Ethiopian mustard</name>
    <name type="synonym">Abyssinian cabbage</name>
    <dbReference type="NCBI Taxonomy" id="52824"/>
    <lineage>
        <taxon>Eukaryota</taxon>
        <taxon>Viridiplantae</taxon>
        <taxon>Streptophyta</taxon>
        <taxon>Embryophyta</taxon>
        <taxon>Tracheophyta</taxon>
        <taxon>Spermatophyta</taxon>
        <taxon>Magnoliopsida</taxon>
        <taxon>eudicotyledons</taxon>
        <taxon>Gunneridae</taxon>
        <taxon>Pentapetalae</taxon>
        <taxon>rosids</taxon>
        <taxon>malvids</taxon>
        <taxon>Brassicales</taxon>
        <taxon>Brassicaceae</taxon>
        <taxon>Brassiceae</taxon>
        <taxon>Brassica</taxon>
    </lineage>
</organism>
<feature type="compositionally biased region" description="Polar residues" evidence="1">
    <location>
        <begin position="280"/>
        <end position="292"/>
    </location>
</feature>
<dbReference type="EMBL" id="JAAMPC010000008">
    <property type="protein sequence ID" value="KAG2298597.1"/>
    <property type="molecule type" value="Genomic_DNA"/>
</dbReference>
<feature type="region of interest" description="Disordered" evidence="1">
    <location>
        <begin position="136"/>
        <end position="179"/>
    </location>
</feature>